<accession>A0A0G1YTS6</accession>
<keyword evidence="6 10" id="KW-0406">Ion transport</keyword>
<protein>
    <recommendedName>
        <fullName evidence="10">ATP synthase gamma chain</fullName>
    </recommendedName>
    <alternativeName>
        <fullName evidence="10">ATP synthase F1 sector gamma subunit</fullName>
    </alternativeName>
    <alternativeName>
        <fullName evidence="10">F-ATPase gamma subunit</fullName>
    </alternativeName>
</protein>
<dbReference type="PRINTS" id="PR00126">
    <property type="entry name" value="ATPASEGAMMA"/>
</dbReference>
<dbReference type="GO" id="GO:0005886">
    <property type="term" value="C:plasma membrane"/>
    <property type="evidence" value="ECO:0007669"/>
    <property type="project" value="UniProtKB-SubCell"/>
</dbReference>
<dbReference type="HAMAP" id="MF_00815">
    <property type="entry name" value="ATP_synth_gamma_bact"/>
    <property type="match status" value="1"/>
</dbReference>
<evidence type="ECO:0000256" key="8">
    <source>
        <dbReference type="ARBA" id="ARBA00023196"/>
    </source>
</evidence>
<dbReference type="Proteomes" id="UP000034201">
    <property type="component" value="Unassembled WGS sequence"/>
</dbReference>
<keyword evidence="9 10" id="KW-0066">ATP synthesis</keyword>
<dbReference type="CDD" id="cd12151">
    <property type="entry name" value="F1-ATPase_gamma"/>
    <property type="match status" value="1"/>
</dbReference>
<evidence type="ECO:0000256" key="10">
    <source>
        <dbReference type="HAMAP-Rule" id="MF_00815"/>
    </source>
</evidence>
<evidence type="ECO:0000256" key="3">
    <source>
        <dbReference type="ARBA" id="ARBA00007681"/>
    </source>
</evidence>
<dbReference type="GO" id="GO:0045259">
    <property type="term" value="C:proton-transporting ATP synthase complex"/>
    <property type="evidence" value="ECO:0007669"/>
    <property type="project" value="UniProtKB-KW"/>
</dbReference>
<evidence type="ECO:0000256" key="7">
    <source>
        <dbReference type="ARBA" id="ARBA00023136"/>
    </source>
</evidence>
<dbReference type="AlphaFoldDB" id="A0A0G1YTS6"/>
<evidence type="ECO:0000256" key="4">
    <source>
        <dbReference type="ARBA" id="ARBA00022448"/>
    </source>
</evidence>
<evidence type="ECO:0000256" key="9">
    <source>
        <dbReference type="ARBA" id="ARBA00023310"/>
    </source>
</evidence>
<dbReference type="Pfam" id="PF00231">
    <property type="entry name" value="ATP-synt"/>
    <property type="match status" value="1"/>
</dbReference>
<dbReference type="Gene3D" id="1.10.287.80">
    <property type="entry name" value="ATP synthase, gamma subunit, helix hairpin domain"/>
    <property type="match status" value="2"/>
</dbReference>
<evidence type="ECO:0000256" key="6">
    <source>
        <dbReference type="ARBA" id="ARBA00023065"/>
    </source>
</evidence>
<evidence type="ECO:0000256" key="2">
    <source>
        <dbReference type="ARBA" id="ARBA00004170"/>
    </source>
</evidence>
<sequence length="309" mass="34955">MGSTKIIKSRIKSVRNTSQITKAMEVVSATKMRKAQEFAIHARPFAVASLEMLGNLMSRIETRPKLLESRPVKKSLLLVVTADKGLAGAFNSNVLKAAESWIRAKEINNRPYTLIAVGKKAKEYCERRKKPMQEHFLKFGDYAHLDETLPVAETVIQGFVLGAWDEADAVYTHFRTTLKQETVLKKILPVTKEGIEEIVRAIVPEYGKFSEIESENHPQLRYSYEYIFEPSPEAILNDLVPQLLRMQIHHIILESNASEHSARMVAMKSASDNARDLMGELTLEFNKSRQASITRELTEITAGREALEN</sequence>
<dbReference type="GO" id="GO:0042777">
    <property type="term" value="P:proton motive force-driven plasma membrane ATP synthesis"/>
    <property type="evidence" value="ECO:0007669"/>
    <property type="project" value="UniProtKB-UniRule"/>
</dbReference>
<proteinExistence type="inferred from homology"/>
<comment type="caution">
    <text evidence="11">The sequence shown here is derived from an EMBL/GenBank/DDBJ whole genome shotgun (WGS) entry which is preliminary data.</text>
</comment>
<keyword evidence="5 10" id="KW-0375">Hydrogen ion transport</keyword>
<dbReference type="PATRIC" id="fig|1618608.3.peg.932"/>
<keyword evidence="7 10" id="KW-0472">Membrane</keyword>
<dbReference type="PANTHER" id="PTHR11693">
    <property type="entry name" value="ATP SYNTHASE GAMMA CHAIN"/>
    <property type="match status" value="1"/>
</dbReference>
<dbReference type="SUPFAM" id="SSF52943">
    <property type="entry name" value="ATP synthase (F1-ATPase), gamma subunit"/>
    <property type="match status" value="1"/>
</dbReference>
<comment type="subunit">
    <text evidence="10">F-type ATPases have 2 components, CF(1) - the catalytic core - and CF(0) - the membrane proton channel. CF(1) has five subunits: alpha(3), beta(3), gamma(1), delta(1), epsilon(1). CF(0) has three main subunits: a, b and c.</text>
</comment>
<comment type="subcellular location">
    <subcellularLocation>
        <location evidence="10">Cell membrane</location>
        <topology evidence="10">Peripheral membrane protein</topology>
    </subcellularLocation>
    <subcellularLocation>
        <location evidence="2">Membrane</location>
        <topology evidence="2">Peripheral membrane protein</topology>
    </subcellularLocation>
</comment>
<dbReference type="NCBIfam" id="TIGR01146">
    <property type="entry name" value="ATPsyn_F1gamma"/>
    <property type="match status" value="1"/>
</dbReference>
<dbReference type="GO" id="GO:0046933">
    <property type="term" value="F:proton-transporting ATP synthase activity, rotational mechanism"/>
    <property type="evidence" value="ECO:0007669"/>
    <property type="project" value="UniProtKB-UniRule"/>
</dbReference>
<dbReference type="EMBL" id="LCQQ01000082">
    <property type="protein sequence ID" value="KKW18442.1"/>
    <property type="molecule type" value="Genomic_DNA"/>
</dbReference>
<evidence type="ECO:0000313" key="12">
    <source>
        <dbReference type="Proteomes" id="UP000034201"/>
    </source>
</evidence>
<reference evidence="11 12" key="1">
    <citation type="journal article" date="2015" name="Nature">
        <title>rRNA introns, odd ribosomes, and small enigmatic genomes across a large radiation of phyla.</title>
        <authorList>
            <person name="Brown C.T."/>
            <person name="Hug L.A."/>
            <person name="Thomas B.C."/>
            <person name="Sharon I."/>
            <person name="Castelle C.J."/>
            <person name="Singh A."/>
            <person name="Wilkins M.J."/>
            <person name="Williams K.H."/>
            <person name="Banfield J.F."/>
        </authorList>
    </citation>
    <scope>NUCLEOTIDE SEQUENCE [LARGE SCALE GENOMIC DNA]</scope>
</reference>
<evidence type="ECO:0000256" key="5">
    <source>
        <dbReference type="ARBA" id="ARBA00022781"/>
    </source>
</evidence>
<dbReference type="GO" id="GO:0005524">
    <property type="term" value="F:ATP binding"/>
    <property type="evidence" value="ECO:0007669"/>
    <property type="project" value="UniProtKB-UniRule"/>
</dbReference>
<comment type="similarity">
    <text evidence="3 10">Belongs to the ATPase gamma chain family.</text>
</comment>
<keyword evidence="4 10" id="KW-0813">Transport</keyword>
<evidence type="ECO:0000313" key="11">
    <source>
        <dbReference type="EMBL" id="KKW18442.1"/>
    </source>
</evidence>
<evidence type="ECO:0000256" key="1">
    <source>
        <dbReference type="ARBA" id="ARBA00003456"/>
    </source>
</evidence>
<gene>
    <name evidence="10" type="primary">atpG</name>
    <name evidence="11" type="ORF">UY61_C0082G0007</name>
</gene>
<dbReference type="PANTHER" id="PTHR11693:SF22">
    <property type="entry name" value="ATP SYNTHASE SUBUNIT GAMMA, MITOCHONDRIAL"/>
    <property type="match status" value="1"/>
</dbReference>
<keyword evidence="8 10" id="KW-0139">CF(1)</keyword>
<organism evidence="11 12">
    <name type="scientific">Candidatus Adlerbacteria bacterium GW2011_GWC1_50_9</name>
    <dbReference type="NCBI Taxonomy" id="1618608"/>
    <lineage>
        <taxon>Bacteria</taxon>
        <taxon>Candidatus Adleribacteriota</taxon>
    </lineage>
</organism>
<comment type="function">
    <text evidence="1 10">Produces ATP from ADP in the presence of a proton gradient across the membrane. The gamma chain is believed to be important in regulating ATPase activity and the flow of protons through the CF(0) complex.</text>
</comment>
<name>A0A0G1YTS6_9BACT</name>
<dbReference type="Gene3D" id="3.40.1380.10">
    <property type="match status" value="1"/>
</dbReference>
<keyword evidence="10" id="KW-1003">Cell membrane</keyword>
<dbReference type="InterPro" id="IPR000131">
    <property type="entry name" value="ATP_synth_F1_gsu"/>
</dbReference>
<dbReference type="InterPro" id="IPR035968">
    <property type="entry name" value="ATP_synth_F1_ATPase_gsu"/>
</dbReference>